<dbReference type="Proteomes" id="UP000222168">
    <property type="component" value="Unassembled WGS sequence"/>
</dbReference>
<name>A0A2D0KHW5_9GAMM</name>
<evidence type="ECO:0000313" key="2">
    <source>
        <dbReference type="Proteomes" id="UP000222168"/>
    </source>
</evidence>
<dbReference type="AlphaFoldDB" id="A0A2D0KHW5"/>
<proteinExistence type="predicted"/>
<dbReference type="RefSeq" id="WP_244186007.1">
    <property type="nucleotide sequence ID" value="NZ_NJAK01000001.1"/>
</dbReference>
<sequence length="343" mass="37943">MGSQQAFTIKSEDDFYSFINTMMSKENLDSDQFDFPDIKFIGWPTININVKGDPSRYKSSITASMLFGIASLTEEIQRAYAVVRYGSQNLQRLTNADKQLLDIVYHISEGSSQANGTTEHLINGASSVFRAAIGRMTGRQALCAVVVTIIACSTVGWKLIDEYWKTQRASATIQAELVKASTGAVVESQKNALELLKTGQTSTSREILAHGSDGQAKFLKQLSQDVTVESVSIGNRIINREQLNTYNQRQSIDRVKITKTDEFYIKGVSRIGPLNQDISITVTNANTDDTFVIKTTSDVTTTNELKEFTDAVAQETLLTINYVEIRENNHISVGQLISIVPKS</sequence>
<dbReference type="EMBL" id="NJAK01000001">
    <property type="protein sequence ID" value="PHM63029.1"/>
    <property type="molecule type" value="Genomic_DNA"/>
</dbReference>
<evidence type="ECO:0000313" key="1">
    <source>
        <dbReference type="EMBL" id="PHM63029.1"/>
    </source>
</evidence>
<organism evidence="1 2">
    <name type="scientific">Xenorhabdus ishibashii</name>
    <dbReference type="NCBI Taxonomy" id="1034471"/>
    <lineage>
        <taxon>Bacteria</taxon>
        <taxon>Pseudomonadati</taxon>
        <taxon>Pseudomonadota</taxon>
        <taxon>Gammaproteobacteria</taxon>
        <taxon>Enterobacterales</taxon>
        <taxon>Morganellaceae</taxon>
        <taxon>Xenorhabdus</taxon>
    </lineage>
</organism>
<reference evidence="1 2" key="1">
    <citation type="journal article" date="2017" name="Nat. Microbiol.">
        <title>Natural product diversity associated with the nematode symbionts Photorhabdus and Xenorhabdus.</title>
        <authorList>
            <person name="Tobias N.J."/>
            <person name="Wolff H."/>
            <person name="Djahanschiri B."/>
            <person name="Grundmann F."/>
            <person name="Kronenwerth M."/>
            <person name="Shi Y.M."/>
            <person name="Simonyi S."/>
            <person name="Grun P."/>
            <person name="Shapiro-Ilan D."/>
            <person name="Pidot S.J."/>
            <person name="Stinear T.P."/>
            <person name="Ebersberger I."/>
            <person name="Bode H.B."/>
        </authorList>
    </citation>
    <scope>NUCLEOTIDE SEQUENCE [LARGE SCALE GENOMIC DNA]</scope>
    <source>
        <strain evidence="1 2">DSM 22670</strain>
    </source>
</reference>
<accession>A0A2D0KHW5</accession>
<protein>
    <submittedName>
        <fullName evidence="1">Uncharacterized protein</fullName>
    </submittedName>
</protein>
<comment type="caution">
    <text evidence="1">The sequence shown here is derived from an EMBL/GenBank/DDBJ whole genome shotgun (WGS) entry which is preliminary data.</text>
</comment>
<keyword evidence="2" id="KW-1185">Reference proteome</keyword>
<gene>
    <name evidence="1" type="ORF">Xish_02258</name>
</gene>